<dbReference type="AlphaFoldDB" id="A0AAD3D9P5"/>
<dbReference type="GO" id="GO:0016925">
    <property type="term" value="P:protein sumoylation"/>
    <property type="evidence" value="ECO:0007669"/>
    <property type="project" value="TreeGrafter"/>
</dbReference>
<dbReference type="PANTHER" id="PTHR21330">
    <property type="entry name" value="E3 SUMO-PROTEIN LIGASE NSE2"/>
    <property type="match status" value="1"/>
</dbReference>
<comment type="subcellular location">
    <subcellularLocation>
        <location evidence="1">Nucleus</location>
    </subcellularLocation>
</comment>
<dbReference type="Gene3D" id="3.30.40.10">
    <property type="entry name" value="Zinc/RING finger domain, C3HC4 (zinc finger)"/>
    <property type="match status" value="1"/>
</dbReference>
<feature type="domain" description="MYND-type" evidence="12">
    <location>
        <begin position="295"/>
        <end position="342"/>
    </location>
</feature>
<feature type="region of interest" description="Disordered" evidence="11">
    <location>
        <begin position="1"/>
        <end position="33"/>
    </location>
</feature>
<evidence type="ECO:0000256" key="3">
    <source>
        <dbReference type="ARBA" id="ARBA00008212"/>
    </source>
</evidence>
<keyword evidence="14" id="KW-1185">Reference proteome</keyword>
<dbReference type="Proteomes" id="UP001054902">
    <property type="component" value="Unassembled WGS sequence"/>
</dbReference>
<evidence type="ECO:0000256" key="11">
    <source>
        <dbReference type="SAM" id="MobiDB-lite"/>
    </source>
</evidence>
<dbReference type="GO" id="GO:0000724">
    <property type="term" value="P:double-strand break repair via homologous recombination"/>
    <property type="evidence" value="ECO:0007669"/>
    <property type="project" value="InterPro"/>
</dbReference>
<keyword evidence="5" id="KW-0479">Metal-binding</keyword>
<evidence type="ECO:0000256" key="1">
    <source>
        <dbReference type="ARBA" id="ARBA00004123"/>
    </source>
</evidence>
<reference evidence="13 14" key="1">
    <citation type="journal article" date="2021" name="Sci. Rep.">
        <title>The genome of the diatom Chaetoceros tenuissimus carries an ancient integrated fragment of an extant virus.</title>
        <authorList>
            <person name="Hongo Y."/>
            <person name="Kimura K."/>
            <person name="Takaki Y."/>
            <person name="Yoshida Y."/>
            <person name="Baba S."/>
            <person name="Kobayashi G."/>
            <person name="Nagasaki K."/>
            <person name="Hano T."/>
            <person name="Tomaru Y."/>
        </authorList>
    </citation>
    <scope>NUCLEOTIDE SEQUENCE [LARGE SCALE GENOMIC DNA]</scope>
    <source>
        <strain evidence="13 14">NIES-3715</strain>
    </source>
</reference>
<dbReference type="EMBL" id="BLLK01000069">
    <property type="protein sequence ID" value="GFH60343.1"/>
    <property type="molecule type" value="Genomic_DNA"/>
</dbReference>
<comment type="pathway">
    <text evidence="2">Protein modification; protein sumoylation.</text>
</comment>
<gene>
    <name evidence="13" type="ORF">CTEN210_16819</name>
</gene>
<dbReference type="CDD" id="cd16651">
    <property type="entry name" value="SPL-RING_NSE2"/>
    <property type="match status" value="1"/>
</dbReference>
<evidence type="ECO:0000256" key="5">
    <source>
        <dbReference type="ARBA" id="ARBA00022723"/>
    </source>
</evidence>
<dbReference type="PANTHER" id="PTHR21330:SF1">
    <property type="entry name" value="E3 SUMO-PROTEIN LIGASE NSE2"/>
    <property type="match status" value="1"/>
</dbReference>
<proteinExistence type="inferred from homology"/>
<keyword evidence="4" id="KW-0808">Transferase</keyword>
<protein>
    <recommendedName>
        <fullName evidence="12">MYND-type domain-containing protein</fullName>
    </recommendedName>
</protein>
<organism evidence="13 14">
    <name type="scientific">Chaetoceros tenuissimus</name>
    <dbReference type="NCBI Taxonomy" id="426638"/>
    <lineage>
        <taxon>Eukaryota</taxon>
        <taxon>Sar</taxon>
        <taxon>Stramenopiles</taxon>
        <taxon>Ochrophyta</taxon>
        <taxon>Bacillariophyta</taxon>
        <taxon>Coscinodiscophyceae</taxon>
        <taxon>Chaetocerotophycidae</taxon>
        <taxon>Chaetocerotales</taxon>
        <taxon>Chaetocerotaceae</taxon>
        <taxon>Chaetoceros</taxon>
    </lineage>
</organism>
<dbReference type="PROSITE" id="PS50865">
    <property type="entry name" value="ZF_MYND_2"/>
    <property type="match status" value="1"/>
</dbReference>
<evidence type="ECO:0000256" key="9">
    <source>
        <dbReference type="ARBA" id="ARBA00023242"/>
    </source>
</evidence>
<keyword evidence="8" id="KW-0862">Zinc</keyword>
<dbReference type="InterPro" id="IPR013083">
    <property type="entry name" value="Znf_RING/FYVE/PHD"/>
</dbReference>
<keyword evidence="9" id="KW-0539">Nucleus</keyword>
<evidence type="ECO:0000259" key="12">
    <source>
        <dbReference type="PROSITE" id="PS50865"/>
    </source>
</evidence>
<evidence type="ECO:0000313" key="14">
    <source>
        <dbReference type="Proteomes" id="UP001054902"/>
    </source>
</evidence>
<dbReference type="GO" id="GO:0005634">
    <property type="term" value="C:nucleus"/>
    <property type="evidence" value="ECO:0007669"/>
    <property type="project" value="UniProtKB-SubCell"/>
</dbReference>
<comment type="similarity">
    <text evidence="3">Belongs to the NSE2 family.</text>
</comment>
<evidence type="ECO:0000256" key="8">
    <source>
        <dbReference type="ARBA" id="ARBA00022833"/>
    </source>
</evidence>
<accession>A0AAD3D9P5</accession>
<dbReference type="Pfam" id="PF11789">
    <property type="entry name" value="zf-Nse"/>
    <property type="match status" value="1"/>
</dbReference>
<evidence type="ECO:0000256" key="6">
    <source>
        <dbReference type="ARBA" id="ARBA00022771"/>
    </source>
</evidence>
<sequence>MGKKSKRRTGTRSKKKETRDVNPSDEEEILVTNESEECRDELAISIASLSTSEEFENQYKESCEDKKGHLDVHLPWSAEGLLPWSTEGQKAFEEFMLWSLSDKVDLTPKKFERIAIAKMVIKGDISIEDIMLKRSEILANIESQLYTFEMGVGIELLMAGMKFNNLELESEVRSQLIKVLTRNHRILPMHLIVYDSFQEVVSLVSSKRRVRLQRRGFTEDDFDQEFHGALKGMVTDMVMSSVSADNPQDMKYMTVFLRYYMRRSQTTKEESFGNTIYARRILVDLLKLFEEMHSCWRCKQLQLHGEGIQAKTLICASCKCAVYCSRECQVKHWSEGRHKECCEKIGLEWSLYEARKRRVGKALQKGRIFTKPIIVNGKQRECFLRPSKKLDYYLCHMNTTQITRLASMDTFYENVARLACGGKHPIFGDDTISLKLQEKISTEDYKKFPIDFDRGSFTGEKVSTMLNIAEILKYQTNIYDQIAPKQEDLHCYELSVDQFITIYVCYEPYEINQQFDRFRLGTGFLQELKKCNGEMHAVNAQQRDCKNENILEALKESNHDEEENEDVSLMDGGEQEATYRCPVLSSYMKKPIRNTICGHVYDNEGIRYVYKTKKSCPISGCGKPFNLNDLEEDLEMAMKLRRFHKRKQAEKRRSDAMTQELDDEGDDDNHLDQKPTTIILE</sequence>
<dbReference type="GO" id="GO:0030915">
    <property type="term" value="C:Smc5-Smc6 complex"/>
    <property type="evidence" value="ECO:0007669"/>
    <property type="project" value="InterPro"/>
</dbReference>
<dbReference type="InterPro" id="IPR026846">
    <property type="entry name" value="Nse2(Mms21)"/>
</dbReference>
<feature type="compositionally biased region" description="Acidic residues" evidence="11">
    <location>
        <begin position="23"/>
        <end position="33"/>
    </location>
</feature>
<dbReference type="InterPro" id="IPR004181">
    <property type="entry name" value="Znf_MIZ"/>
</dbReference>
<dbReference type="SUPFAM" id="SSF57850">
    <property type="entry name" value="RING/U-box"/>
    <property type="match status" value="1"/>
</dbReference>
<evidence type="ECO:0000256" key="7">
    <source>
        <dbReference type="ARBA" id="ARBA00022786"/>
    </source>
</evidence>
<keyword evidence="6 10" id="KW-0863">Zinc-finger</keyword>
<dbReference type="Gene3D" id="6.10.140.2220">
    <property type="match status" value="1"/>
</dbReference>
<dbReference type="GO" id="GO:0061665">
    <property type="term" value="F:SUMO ligase activity"/>
    <property type="evidence" value="ECO:0007669"/>
    <property type="project" value="TreeGrafter"/>
</dbReference>
<dbReference type="GO" id="GO:0008270">
    <property type="term" value="F:zinc ion binding"/>
    <property type="evidence" value="ECO:0007669"/>
    <property type="project" value="UniProtKB-KW"/>
</dbReference>
<keyword evidence="7" id="KW-0833">Ubl conjugation pathway</keyword>
<name>A0AAD3D9P5_9STRA</name>
<dbReference type="SUPFAM" id="SSF144232">
    <property type="entry name" value="HIT/MYND zinc finger-like"/>
    <property type="match status" value="1"/>
</dbReference>
<evidence type="ECO:0000256" key="10">
    <source>
        <dbReference type="PROSITE-ProRule" id="PRU00134"/>
    </source>
</evidence>
<dbReference type="InterPro" id="IPR002893">
    <property type="entry name" value="Znf_MYND"/>
</dbReference>
<feature type="region of interest" description="Disordered" evidence="11">
    <location>
        <begin position="644"/>
        <end position="681"/>
    </location>
</feature>
<comment type="caution">
    <text evidence="13">The sequence shown here is derived from an EMBL/GenBank/DDBJ whole genome shotgun (WGS) entry which is preliminary data.</text>
</comment>
<evidence type="ECO:0000256" key="4">
    <source>
        <dbReference type="ARBA" id="ARBA00022679"/>
    </source>
</evidence>
<evidence type="ECO:0000313" key="13">
    <source>
        <dbReference type="EMBL" id="GFH60343.1"/>
    </source>
</evidence>
<evidence type="ECO:0000256" key="2">
    <source>
        <dbReference type="ARBA" id="ARBA00004718"/>
    </source>
</evidence>
<feature type="compositionally biased region" description="Basic residues" evidence="11">
    <location>
        <begin position="1"/>
        <end position="16"/>
    </location>
</feature>